<keyword evidence="1" id="KW-0732">Signal</keyword>
<dbReference type="OrthoDB" id="7265885at2"/>
<gene>
    <name evidence="2" type="ORF">SAMN05421762_3299</name>
</gene>
<feature type="signal peptide" evidence="1">
    <location>
        <begin position="1"/>
        <end position="21"/>
    </location>
</feature>
<reference evidence="2 3" key="1">
    <citation type="submission" date="2016-10" db="EMBL/GenBank/DDBJ databases">
        <authorList>
            <person name="de Groot N.N."/>
        </authorList>
    </citation>
    <scope>NUCLEOTIDE SEQUENCE [LARGE SCALE GENOMIC DNA]</scope>
    <source>
        <strain evidence="2 3">DSM 29619</strain>
    </source>
</reference>
<dbReference type="EMBL" id="FOLX01000001">
    <property type="protein sequence ID" value="SFD04059.1"/>
    <property type="molecule type" value="Genomic_DNA"/>
</dbReference>
<name>A0A1I1P2K0_9RHOB</name>
<protein>
    <submittedName>
        <fullName evidence="2">Uncharacterized protein</fullName>
    </submittedName>
</protein>
<dbReference type="Proteomes" id="UP000231644">
    <property type="component" value="Unassembled WGS sequence"/>
</dbReference>
<dbReference type="STRING" id="517719.SAMN05421762_3299"/>
<keyword evidence="3" id="KW-1185">Reference proteome</keyword>
<feature type="chain" id="PRO_5014134219" evidence="1">
    <location>
        <begin position="22"/>
        <end position="185"/>
    </location>
</feature>
<evidence type="ECO:0000256" key="1">
    <source>
        <dbReference type="SAM" id="SignalP"/>
    </source>
</evidence>
<evidence type="ECO:0000313" key="3">
    <source>
        <dbReference type="Proteomes" id="UP000231644"/>
    </source>
</evidence>
<organism evidence="2 3">
    <name type="scientific">Pseudooceanicola nitratireducens</name>
    <dbReference type="NCBI Taxonomy" id="517719"/>
    <lineage>
        <taxon>Bacteria</taxon>
        <taxon>Pseudomonadati</taxon>
        <taxon>Pseudomonadota</taxon>
        <taxon>Alphaproteobacteria</taxon>
        <taxon>Rhodobacterales</taxon>
        <taxon>Paracoccaceae</taxon>
        <taxon>Pseudooceanicola</taxon>
    </lineage>
</organism>
<dbReference type="AlphaFoldDB" id="A0A1I1P2K0"/>
<dbReference type="RefSeq" id="WP_093445796.1">
    <property type="nucleotide sequence ID" value="NZ_CAXQIN010000048.1"/>
</dbReference>
<evidence type="ECO:0000313" key="2">
    <source>
        <dbReference type="EMBL" id="SFD04059.1"/>
    </source>
</evidence>
<sequence>MRKIILITACILSALALAARADDVTDTLQSAIEAYNDGDLQYAIEELDYAKQLMLSMKTDALSVYLPAPPEGWTMEPNTEIGATLGMMGGGVGAEADYTNGSDSFTVTIMADNPMIAAMGAMIANAAAMGMKVERIGRQKFAIEDGTVQGLINNRILVKAEGDDTDQLLSVLGTMDFKALSNFGQ</sequence>
<proteinExistence type="predicted"/>
<accession>A0A1I1P2K0</accession>